<proteinExistence type="predicted"/>
<comment type="caution">
    <text evidence="1">The sequence shown here is derived from an EMBL/GenBank/DDBJ whole genome shotgun (WGS) entry which is preliminary data.</text>
</comment>
<dbReference type="EMBL" id="NUWN01000035">
    <property type="protein sequence ID" value="PFK43201.1"/>
    <property type="molecule type" value="Genomic_DNA"/>
</dbReference>
<name>A0A2B0MF29_BACCE</name>
<gene>
    <name evidence="1" type="ORF">COI93_10265</name>
</gene>
<sequence>MNGKISVQVKDPNSDNYISVPAEQLNANELKTTKNILEDFDRTLKIADKMKAEKAGDKYKLTLELKGKEGTEVLKNIDANAQKVFEEQLIQYM</sequence>
<organism evidence="1 2">
    <name type="scientific">Bacillus cereus</name>
    <dbReference type="NCBI Taxonomy" id="1396"/>
    <lineage>
        <taxon>Bacteria</taxon>
        <taxon>Bacillati</taxon>
        <taxon>Bacillota</taxon>
        <taxon>Bacilli</taxon>
        <taxon>Bacillales</taxon>
        <taxon>Bacillaceae</taxon>
        <taxon>Bacillus</taxon>
        <taxon>Bacillus cereus group</taxon>
    </lineage>
</organism>
<evidence type="ECO:0000313" key="2">
    <source>
        <dbReference type="Proteomes" id="UP000242656"/>
    </source>
</evidence>
<protein>
    <submittedName>
        <fullName evidence="1">Uncharacterized protein</fullName>
    </submittedName>
</protein>
<dbReference type="RefSeq" id="WP_098490708.1">
    <property type="nucleotide sequence ID" value="NZ_NUWN01000035.1"/>
</dbReference>
<dbReference type="Proteomes" id="UP000242656">
    <property type="component" value="Unassembled WGS sequence"/>
</dbReference>
<reference evidence="1 2" key="1">
    <citation type="submission" date="2017-09" db="EMBL/GenBank/DDBJ databases">
        <title>Large-scale bioinformatics analysis of Bacillus genomes uncovers conserved roles of natural products in bacterial physiology.</title>
        <authorList>
            <consortium name="Agbiome Team Llc"/>
            <person name="Bleich R.M."/>
            <person name="Grubbs K.J."/>
            <person name="Santa Maria K.C."/>
            <person name="Allen S.E."/>
            <person name="Farag S."/>
            <person name="Shank E.A."/>
            <person name="Bowers A."/>
        </authorList>
    </citation>
    <scope>NUCLEOTIDE SEQUENCE [LARGE SCALE GENOMIC DNA]</scope>
    <source>
        <strain evidence="1 2">AFS083043</strain>
    </source>
</reference>
<dbReference type="AlphaFoldDB" id="A0A2B0MF29"/>
<evidence type="ECO:0000313" key="1">
    <source>
        <dbReference type="EMBL" id="PFK43201.1"/>
    </source>
</evidence>
<accession>A0A2B0MF29</accession>